<gene>
    <name evidence="2" type="ORF">CCMP2556_LOCUS23857</name>
</gene>
<dbReference type="Gene3D" id="1.10.10.10">
    <property type="entry name" value="Winged helix-like DNA-binding domain superfamily/Winged helix DNA-binding domain"/>
    <property type="match status" value="1"/>
</dbReference>
<keyword evidence="1" id="KW-0653">Protein transport</keyword>
<keyword evidence="1" id="KW-0967">Endosome</keyword>
<keyword evidence="3" id="KW-1185">Reference proteome</keyword>
<organism evidence="2 3">
    <name type="scientific">Durusdinium trenchii</name>
    <dbReference type="NCBI Taxonomy" id="1381693"/>
    <lineage>
        <taxon>Eukaryota</taxon>
        <taxon>Sar</taxon>
        <taxon>Alveolata</taxon>
        <taxon>Dinophyceae</taxon>
        <taxon>Suessiales</taxon>
        <taxon>Symbiodiniaceae</taxon>
        <taxon>Durusdinium</taxon>
    </lineage>
</organism>
<evidence type="ECO:0000313" key="3">
    <source>
        <dbReference type="Proteomes" id="UP001642484"/>
    </source>
</evidence>
<accession>A0ABP0M2R6</accession>
<dbReference type="EMBL" id="CAXAMN010015446">
    <property type="protein sequence ID" value="CAK9045766.1"/>
    <property type="molecule type" value="Genomic_DNA"/>
</dbReference>
<proteinExistence type="inferred from homology"/>
<name>A0ABP0M2R6_9DINO</name>
<evidence type="ECO:0000256" key="1">
    <source>
        <dbReference type="RuleBase" id="RU367095"/>
    </source>
</evidence>
<sequence>MDALKKFKPFLVCHEDGGLPARLVGESDIRSWPPTEEMMFELEWQDGEELCDEVDLKSRISGRAVHRGCRVRLTTHRLFWRAVGHNSWLALRLDAIESLENWGGMLRSLRCMLRLSCGTPAYVKGSSEPVTLDLLMEVRTAVQNGRWCDGSYEVAAQAGLQRLLNNQVSKQQATGATLDVALADLDSLRRHAAEAAKAAKQVVSGLSRPGAGYEGAAQVDSDVSKLLEDFGLLQADGSTISMSGGQKKDDIVEDVRKVSTAALEKKGAGSLLLAHDVFCLVNRARGTALVSPGEVIQALRSCCKPGGPLRMRKLGSVGALAVALARTSDAEMDAPLMKMLEEAPLSAFRVSAELKITAAEARYLLQDAEQRAILARDDAPECASWMRSCIQLMQQVKLPEHHTGNTHCLQGLLL</sequence>
<dbReference type="Pfam" id="PF04157">
    <property type="entry name" value="EAP30"/>
    <property type="match status" value="1"/>
</dbReference>
<comment type="caution">
    <text evidence="2">The sequence shown here is derived from an EMBL/GenBank/DDBJ whole genome shotgun (WGS) entry which is preliminary data.</text>
</comment>
<dbReference type="InterPro" id="IPR036388">
    <property type="entry name" value="WH-like_DNA-bd_sf"/>
</dbReference>
<protein>
    <recommendedName>
        <fullName evidence="1">Vacuolar protein-sorting-associated protein 36</fullName>
    </recommendedName>
    <alternativeName>
        <fullName evidence="1">ESCRT-II complex subunit VPS36</fullName>
    </alternativeName>
</protein>
<comment type="function">
    <text evidence="1">Component of the ESCRT-II complex (endosomal sorting complex required for transport II), which is required for multivesicular body (MVB) formation and sorting of endosomal cargo proteins into MVBs.</text>
</comment>
<dbReference type="InterPro" id="IPR040608">
    <property type="entry name" value="Snf8/Vps36"/>
</dbReference>
<keyword evidence="1" id="KW-0963">Cytoplasm</keyword>
<dbReference type="PANTHER" id="PTHR13128:SF12">
    <property type="entry name" value="VACUOLAR PROTEIN-SORTING-ASSOCIATED PROTEIN 36"/>
    <property type="match status" value="1"/>
</dbReference>
<comment type="subcellular location">
    <subcellularLocation>
        <location evidence="1">Cytoplasm</location>
    </subcellularLocation>
    <subcellularLocation>
        <location evidence="1">Endosome</location>
    </subcellularLocation>
</comment>
<comment type="similarity">
    <text evidence="1">Belongs to the VPS36 family.</text>
</comment>
<keyword evidence="1" id="KW-0813">Transport</keyword>
<dbReference type="PANTHER" id="PTHR13128">
    <property type="entry name" value="VACUOLAR PROTEIN-SORTING-ASSOCIATED PROTEIN 36"/>
    <property type="match status" value="1"/>
</dbReference>
<comment type="subunit">
    <text evidence="1">Component of the endosomal sorting complex required for transport II (ESCRT-II).</text>
</comment>
<dbReference type="InterPro" id="IPR037855">
    <property type="entry name" value="Vps36"/>
</dbReference>
<evidence type="ECO:0000313" key="2">
    <source>
        <dbReference type="EMBL" id="CAK9045766.1"/>
    </source>
</evidence>
<dbReference type="InterPro" id="IPR036390">
    <property type="entry name" value="WH_DNA-bd_sf"/>
</dbReference>
<reference evidence="2 3" key="1">
    <citation type="submission" date="2024-02" db="EMBL/GenBank/DDBJ databases">
        <authorList>
            <person name="Chen Y."/>
            <person name="Shah S."/>
            <person name="Dougan E. K."/>
            <person name="Thang M."/>
            <person name="Chan C."/>
        </authorList>
    </citation>
    <scope>NUCLEOTIDE SEQUENCE [LARGE SCALE GENOMIC DNA]</scope>
</reference>
<dbReference type="Proteomes" id="UP001642484">
    <property type="component" value="Unassembled WGS sequence"/>
</dbReference>
<dbReference type="SUPFAM" id="SSF46785">
    <property type="entry name" value="Winged helix' DNA-binding domain"/>
    <property type="match status" value="1"/>
</dbReference>